<dbReference type="SUPFAM" id="SSF52833">
    <property type="entry name" value="Thioredoxin-like"/>
    <property type="match status" value="1"/>
</dbReference>
<name>A0A8J7FJ78_9NEIS</name>
<dbReference type="InterPro" id="IPR006504">
    <property type="entry name" value="Tscrpt_reg_Spx/MgsR"/>
</dbReference>
<comment type="caution">
    <text evidence="3">The sequence shown here is derived from an EMBL/GenBank/DDBJ whole genome shotgun (WGS) entry which is preliminary data.</text>
</comment>
<evidence type="ECO:0000256" key="1">
    <source>
        <dbReference type="ARBA" id="ARBA00007198"/>
    </source>
</evidence>
<sequence>MLHLYGISNCDTVKKAKRWLDERQVAYHWHDFKKSEISAAQLHDWAALCGWGTLLNRKGTTWKKLPLVEQAAICDTASACAAMATYSSLIKRPVLLLADGDIIVGFSEHLYQQRLGSTVSP</sequence>
<comment type="similarity">
    <text evidence="1 2">Belongs to the ArsC family.</text>
</comment>
<reference evidence="3 4" key="1">
    <citation type="submission" date="2020-10" db="EMBL/GenBank/DDBJ databases">
        <title>The genome sequence of Chitinilyticum litopenaei 4Y14.</title>
        <authorList>
            <person name="Liu Y."/>
        </authorList>
    </citation>
    <scope>NUCLEOTIDE SEQUENCE [LARGE SCALE GENOMIC DNA]</scope>
    <source>
        <strain evidence="3 4">4Y14</strain>
    </source>
</reference>
<organism evidence="3 4">
    <name type="scientific">Chitinilyticum piscinae</name>
    <dbReference type="NCBI Taxonomy" id="2866724"/>
    <lineage>
        <taxon>Bacteria</taxon>
        <taxon>Pseudomonadati</taxon>
        <taxon>Pseudomonadota</taxon>
        <taxon>Betaproteobacteria</taxon>
        <taxon>Neisseriales</taxon>
        <taxon>Chitinibacteraceae</taxon>
        <taxon>Chitinilyticum</taxon>
    </lineage>
</organism>
<evidence type="ECO:0000313" key="3">
    <source>
        <dbReference type="EMBL" id="MBE9608837.1"/>
    </source>
</evidence>
<evidence type="ECO:0000313" key="4">
    <source>
        <dbReference type="Proteomes" id="UP000604481"/>
    </source>
</evidence>
<evidence type="ECO:0000256" key="2">
    <source>
        <dbReference type="PROSITE-ProRule" id="PRU01282"/>
    </source>
</evidence>
<dbReference type="NCBIfam" id="NF008107">
    <property type="entry name" value="PRK10853.1"/>
    <property type="match status" value="1"/>
</dbReference>
<dbReference type="NCBIfam" id="TIGR01617">
    <property type="entry name" value="arsC_related"/>
    <property type="match status" value="1"/>
</dbReference>
<keyword evidence="4" id="KW-1185">Reference proteome</keyword>
<dbReference type="PANTHER" id="PTHR30041">
    <property type="entry name" value="ARSENATE REDUCTASE"/>
    <property type="match status" value="1"/>
</dbReference>
<dbReference type="AlphaFoldDB" id="A0A8J7FJ78"/>
<dbReference type="Gene3D" id="3.40.30.10">
    <property type="entry name" value="Glutaredoxin"/>
    <property type="match status" value="1"/>
</dbReference>
<dbReference type="Pfam" id="PF03960">
    <property type="entry name" value="ArsC"/>
    <property type="match status" value="1"/>
</dbReference>
<protein>
    <submittedName>
        <fullName evidence="3">ArsC family reductase</fullName>
    </submittedName>
</protein>
<proteinExistence type="inferred from homology"/>
<accession>A0A8J7FJ78</accession>
<dbReference type="RefSeq" id="WP_194115355.1">
    <property type="nucleotide sequence ID" value="NZ_JADFUA010000002.1"/>
</dbReference>
<dbReference type="PANTHER" id="PTHR30041:SF8">
    <property type="entry name" value="PROTEIN YFFB"/>
    <property type="match status" value="1"/>
</dbReference>
<dbReference type="InterPro" id="IPR036249">
    <property type="entry name" value="Thioredoxin-like_sf"/>
</dbReference>
<dbReference type="InterPro" id="IPR006660">
    <property type="entry name" value="Arsenate_reductase-like"/>
</dbReference>
<gene>
    <name evidence="3" type="ORF">INR99_05680</name>
</gene>
<dbReference type="EMBL" id="JADFUA010000002">
    <property type="protein sequence ID" value="MBE9608837.1"/>
    <property type="molecule type" value="Genomic_DNA"/>
</dbReference>
<dbReference type="Proteomes" id="UP000604481">
    <property type="component" value="Unassembled WGS sequence"/>
</dbReference>
<dbReference type="PROSITE" id="PS51353">
    <property type="entry name" value="ARSC"/>
    <property type="match status" value="1"/>
</dbReference>